<dbReference type="EMBL" id="CH474003">
    <property type="protein sequence ID" value="EDM14969.1"/>
    <property type="molecule type" value="Genomic_DNA"/>
</dbReference>
<name>A6JV83_RAT</name>
<organism evidence="1 2">
    <name type="scientific">Rattus norvegicus</name>
    <name type="common">Rat</name>
    <dbReference type="NCBI Taxonomy" id="10116"/>
    <lineage>
        <taxon>Eukaryota</taxon>
        <taxon>Metazoa</taxon>
        <taxon>Chordata</taxon>
        <taxon>Craniata</taxon>
        <taxon>Vertebrata</taxon>
        <taxon>Euteleostomi</taxon>
        <taxon>Mammalia</taxon>
        <taxon>Eutheria</taxon>
        <taxon>Euarchontoglires</taxon>
        <taxon>Glires</taxon>
        <taxon>Rodentia</taxon>
        <taxon>Myomorpha</taxon>
        <taxon>Muroidea</taxon>
        <taxon>Muridae</taxon>
        <taxon>Murinae</taxon>
        <taxon>Rattus</taxon>
    </lineage>
</organism>
<proteinExistence type="predicted"/>
<dbReference type="Proteomes" id="UP000234681">
    <property type="component" value="Chromosome 2"/>
</dbReference>
<gene>
    <name evidence="1" type="ORF">rCG_50094</name>
</gene>
<dbReference type="AlphaFoldDB" id="A6JV83"/>
<evidence type="ECO:0000313" key="1">
    <source>
        <dbReference type="EMBL" id="EDM14969.1"/>
    </source>
</evidence>
<reference evidence="1 2" key="1">
    <citation type="submission" date="2005-09" db="EMBL/GenBank/DDBJ databases">
        <authorList>
            <person name="Mural R.J."/>
            <person name="Li P.W."/>
            <person name="Adams M.D."/>
            <person name="Amanatides P.G."/>
            <person name="Baden-Tillson H."/>
            <person name="Barnstead M."/>
            <person name="Chin S.H."/>
            <person name="Dew I."/>
            <person name="Evans C.A."/>
            <person name="Ferriera S."/>
            <person name="Flanigan M."/>
            <person name="Fosler C."/>
            <person name="Glodek A."/>
            <person name="Gu Z."/>
            <person name="Holt R.A."/>
            <person name="Jennings D."/>
            <person name="Kraft C.L."/>
            <person name="Lu F."/>
            <person name="Nguyen T."/>
            <person name="Nusskern D.R."/>
            <person name="Pfannkoch C.M."/>
            <person name="Sitter C."/>
            <person name="Sutton G.G."/>
            <person name="Venter J.C."/>
            <person name="Wang Z."/>
            <person name="Woodage T."/>
            <person name="Zheng X.H."/>
            <person name="Zhong F."/>
        </authorList>
    </citation>
    <scope>NUCLEOTIDE SEQUENCE [LARGE SCALE GENOMIC DNA]</scope>
    <source>
        <strain>BN</strain>
        <strain evidence="2">Sprague-Dawley</strain>
    </source>
</reference>
<sequence>MGEPQRSLGVLARIVYLGADQYERTSKLPKAEEWKGTTTAGHTVPVPTLVLRNPSYLGR</sequence>
<evidence type="ECO:0000313" key="2">
    <source>
        <dbReference type="Proteomes" id="UP000234681"/>
    </source>
</evidence>
<accession>A6JV83</accession>
<protein>
    <submittedName>
        <fullName evidence="1">RCG50094</fullName>
    </submittedName>
</protein>